<name>A0A0F6YGW9_9BACT</name>
<dbReference type="RefSeq" id="WP_053231738.1">
    <property type="nucleotide sequence ID" value="NZ_CP011125.1"/>
</dbReference>
<keyword evidence="2" id="KW-1185">Reference proteome</keyword>
<protein>
    <submittedName>
        <fullName evidence="1">Uncharacterized protein</fullName>
    </submittedName>
</protein>
<reference evidence="1 2" key="1">
    <citation type="submission" date="2015-03" db="EMBL/GenBank/DDBJ databases">
        <title>Genome assembly of Sandaracinus amylolyticus DSM 53668.</title>
        <authorList>
            <person name="Sharma G."/>
            <person name="Subramanian S."/>
        </authorList>
    </citation>
    <scope>NUCLEOTIDE SEQUENCE [LARGE SCALE GENOMIC DNA]</scope>
    <source>
        <strain evidence="1 2">DSM 53668</strain>
    </source>
</reference>
<dbReference type="AlphaFoldDB" id="A0A0F6YGW9"/>
<dbReference type="EMBL" id="CP011125">
    <property type="protein sequence ID" value="AKF04388.1"/>
    <property type="molecule type" value="Genomic_DNA"/>
</dbReference>
<dbReference type="STRING" id="927083.DB32_001537"/>
<evidence type="ECO:0000313" key="1">
    <source>
        <dbReference type="EMBL" id="AKF04388.1"/>
    </source>
</evidence>
<dbReference type="KEGG" id="samy:DB32_001537"/>
<evidence type="ECO:0000313" key="2">
    <source>
        <dbReference type="Proteomes" id="UP000034883"/>
    </source>
</evidence>
<dbReference type="Proteomes" id="UP000034883">
    <property type="component" value="Chromosome"/>
</dbReference>
<organism evidence="1 2">
    <name type="scientific">Sandaracinus amylolyticus</name>
    <dbReference type="NCBI Taxonomy" id="927083"/>
    <lineage>
        <taxon>Bacteria</taxon>
        <taxon>Pseudomonadati</taxon>
        <taxon>Myxococcota</taxon>
        <taxon>Polyangia</taxon>
        <taxon>Polyangiales</taxon>
        <taxon>Sandaracinaceae</taxon>
        <taxon>Sandaracinus</taxon>
    </lineage>
</organism>
<accession>A0A0F6YGW9</accession>
<gene>
    <name evidence="1" type="ORF">DB32_001537</name>
</gene>
<proteinExistence type="predicted"/>
<sequence>MTERGAAIVVRLTALRAAPTPEWQARARSLVSRLAMRREQVVLAVPVRSTADDDVCAIQAALSDLRDAIGARLHVVVVVPRRRGIASPARPRPLGEPWDFELAPGELERAAALAIEHGIDELVLCAPTRRAHVAIASNDAPAAARRTA</sequence>